<evidence type="ECO:0000259" key="20">
    <source>
        <dbReference type="Pfam" id="PF00520"/>
    </source>
</evidence>
<protein>
    <submittedName>
        <fullName evidence="22">(spotted green pufferfish) hypothetical protein</fullName>
    </submittedName>
</protein>
<dbReference type="SUPFAM" id="SSF48619">
    <property type="entry name" value="Phospholipase A2, PLA2"/>
    <property type="match status" value="1"/>
</dbReference>
<keyword evidence="7" id="KW-0631">Potassium channel</keyword>
<evidence type="ECO:0000256" key="6">
    <source>
        <dbReference type="ARBA" id="ARBA00022692"/>
    </source>
</evidence>
<evidence type="ECO:0000259" key="21">
    <source>
        <dbReference type="Pfam" id="PF03520"/>
    </source>
</evidence>
<feature type="compositionally biased region" description="Basic residues" evidence="19">
    <location>
        <begin position="874"/>
        <end position="887"/>
    </location>
</feature>
<feature type="compositionally biased region" description="Polar residues" evidence="19">
    <location>
        <begin position="911"/>
        <end position="920"/>
    </location>
</feature>
<keyword evidence="10" id="KW-0630">Potassium</keyword>
<keyword evidence="5" id="KW-0597">Phosphoprotein</keyword>
<feature type="region of interest" description="Disordered" evidence="19">
    <location>
        <begin position="714"/>
        <end position="779"/>
    </location>
</feature>
<evidence type="ECO:0000256" key="15">
    <source>
        <dbReference type="ARBA" id="ARBA00034430"/>
    </source>
</evidence>
<evidence type="ECO:0000256" key="13">
    <source>
        <dbReference type="ARBA" id="ARBA00023136"/>
    </source>
</evidence>
<evidence type="ECO:0000256" key="12">
    <source>
        <dbReference type="ARBA" id="ARBA00023065"/>
    </source>
</evidence>
<dbReference type="Pfam" id="PF03520">
    <property type="entry name" value="KCNQ_channel"/>
    <property type="match status" value="2"/>
</dbReference>
<evidence type="ECO:0000256" key="9">
    <source>
        <dbReference type="ARBA" id="ARBA00022882"/>
    </source>
</evidence>
<gene>
    <name evidence="22" type="ORF">GSTENG00011296001</name>
</gene>
<evidence type="ECO:0000256" key="16">
    <source>
        <dbReference type="ARBA" id="ARBA00036239"/>
    </source>
</evidence>
<dbReference type="InterPro" id="IPR020969">
    <property type="entry name" value="Ankyrin-G_BS"/>
</dbReference>
<feature type="region of interest" description="Disordered" evidence="19">
    <location>
        <begin position="359"/>
        <end position="391"/>
    </location>
</feature>
<keyword evidence="3" id="KW-1003">Cell membrane</keyword>
<accession>Q4SWU1</accession>
<keyword evidence="6" id="KW-0812">Transmembrane</keyword>
<feature type="compositionally biased region" description="Polar residues" evidence="19">
    <location>
        <begin position="1182"/>
        <end position="1210"/>
    </location>
</feature>
<comment type="caution">
    <text evidence="22">The sequence shown here is derived from an EMBL/GenBank/DDBJ whole genome shotgun (WGS) entry which is preliminary data.</text>
</comment>
<comment type="catalytic activity">
    <reaction evidence="15">
        <text>K(+)(in) = K(+)(out)</text>
        <dbReference type="Rhea" id="RHEA:29463"/>
        <dbReference type="ChEBI" id="CHEBI:29103"/>
    </reaction>
</comment>
<evidence type="ECO:0000256" key="4">
    <source>
        <dbReference type="ARBA" id="ARBA00022538"/>
    </source>
</evidence>
<evidence type="ECO:0000256" key="18">
    <source>
        <dbReference type="ARBA" id="ARBA00044691"/>
    </source>
</evidence>
<feature type="region of interest" description="Disordered" evidence="19">
    <location>
        <begin position="435"/>
        <end position="510"/>
    </location>
</feature>
<dbReference type="GO" id="GO:0004623">
    <property type="term" value="F:phospholipase A2 activity"/>
    <property type="evidence" value="ECO:0007669"/>
    <property type="project" value="InterPro"/>
</dbReference>
<evidence type="ECO:0000256" key="5">
    <source>
        <dbReference type="ARBA" id="ARBA00022553"/>
    </source>
</evidence>
<comment type="catalytic activity">
    <reaction evidence="18">
        <text>Cs(+)(in) = Cs(+)(out)</text>
        <dbReference type="Rhea" id="RHEA:78555"/>
        <dbReference type="ChEBI" id="CHEBI:49547"/>
    </reaction>
</comment>
<keyword evidence="14" id="KW-0407">Ion channel</keyword>
<evidence type="ECO:0000256" key="3">
    <source>
        <dbReference type="ARBA" id="ARBA00022475"/>
    </source>
</evidence>
<feature type="domain" description="Ion transport" evidence="20">
    <location>
        <begin position="87"/>
        <end position="180"/>
    </location>
</feature>
<comment type="catalytic activity">
    <reaction evidence="17">
        <text>Rb(+)(in) = Rb(+)(out)</text>
        <dbReference type="Rhea" id="RHEA:78547"/>
        <dbReference type="ChEBI" id="CHEBI:49847"/>
    </reaction>
</comment>
<feature type="region of interest" description="Disordered" evidence="19">
    <location>
        <begin position="1"/>
        <end position="24"/>
    </location>
</feature>
<reference evidence="22" key="2">
    <citation type="submission" date="2004-02" db="EMBL/GenBank/DDBJ databases">
        <authorList>
            <consortium name="Genoscope"/>
            <consortium name="Whitehead Institute Centre for Genome Research"/>
        </authorList>
    </citation>
    <scope>NUCLEOTIDE SEQUENCE</scope>
</reference>
<feature type="domain" description="Potassium channel voltage dependent KCNQ C-terminal" evidence="21">
    <location>
        <begin position="208"/>
        <end position="281"/>
    </location>
</feature>
<feature type="non-terminal residue" evidence="22">
    <location>
        <position position="1"/>
    </location>
</feature>
<dbReference type="KEGG" id="tng:GSTEN00011296G001"/>
<organism evidence="22">
    <name type="scientific">Tetraodon nigroviridis</name>
    <name type="common">Spotted green pufferfish</name>
    <name type="synonym">Chelonodon nigroviridis</name>
    <dbReference type="NCBI Taxonomy" id="99883"/>
    <lineage>
        <taxon>Eukaryota</taxon>
        <taxon>Metazoa</taxon>
        <taxon>Chordata</taxon>
        <taxon>Craniata</taxon>
        <taxon>Vertebrata</taxon>
        <taxon>Euteleostomi</taxon>
        <taxon>Actinopterygii</taxon>
        <taxon>Neopterygii</taxon>
        <taxon>Teleostei</taxon>
        <taxon>Neoteleostei</taxon>
        <taxon>Acanthomorphata</taxon>
        <taxon>Eupercaria</taxon>
        <taxon>Tetraodontiformes</taxon>
        <taxon>Tetradontoidea</taxon>
        <taxon>Tetraodontidae</taxon>
        <taxon>Tetraodon</taxon>
    </lineage>
</organism>
<dbReference type="GO" id="GO:0005249">
    <property type="term" value="F:voltage-gated potassium channel activity"/>
    <property type="evidence" value="ECO:0007669"/>
    <property type="project" value="InterPro"/>
</dbReference>
<evidence type="ECO:0000256" key="17">
    <source>
        <dbReference type="ARBA" id="ARBA00044657"/>
    </source>
</evidence>
<dbReference type="InterPro" id="IPR013821">
    <property type="entry name" value="K_chnl_volt-dep_KCNQ_C"/>
</dbReference>
<feature type="domain" description="Potassium channel voltage dependent KCNQ C-terminal" evidence="21">
    <location>
        <begin position="474"/>
        <end position="561"/>
    </location>
</feature>
<evidence type="ECO:0000256" key="10">
    <source>
        <dbReference type="ARBA" id="ARBA00022958"/>
    </source>
</evidence>
<dbReference type="Gene3D" id="1.20.90.10">
    <property type="entry name" value="Phospholipase A2 domain"/>
    <property type="match status" value="1"/>
</dbReference>
<name>Q4SWU1_TETNG</name>
<dbReference type="PANTHER" id="PTHR47735">
    <property type="entry name" value="POTASSIUM VOLTAGE-GATED CHANNEL SUBFAMILY KQT MEMBER 4"/>
    <property type="match status" value="1"/>
</dbReference>
<dbReference type="InterPro" id="IPR003937">
    <property type="entry name" value="K_chnl_volt-dep_KCNQ"/>
</dbReference>
<dbReference type="InterPro" id="IPR005821">
    <property type="entry name" value="Ion_trans_dom"/>
</dbReference>
<dbReference type="GO" id="GO:0050482">
    <property type="term" value="P:arachidonate secretion"/>
    <property type="evidence" value="ECO:0007669"/>
    <property type="project" value="InterPro"/>
</dbReference>
<dbReference type="Pfam" id="PF00520">
    <property type="entry name" value="Ion_trans"/>
    <property type="match status" value="1"/>
</dbReference>
<dbReference type="GO" id="GO:0006644">
    <property type="term" value="P:phospholipid metabolic process"/>
    <property type="evidence" value="ECO:0007669"/>
    <property type="project" value="InterPro"/>
</dbReference>
<evidence type="ECO:0000256" key="8">
    <source>
        <dbReference type="ARBA" id="ARBA00022843"/>
    </source>
</evidence>
<comment type="catalytic activity">
    <reaction evidence="16">
        <text>Na(+)(in) = Na(+)(out)</text>
        <dbReference type="Rhea" id="RHEA:34963"/>
        <dbReference type="ChEBI" id="CHEBI:29101"/>
    </reaction>
</comment>
<comment type="subcellular location">
    <subcellularLocation>
        <location evidence="1">Cell membrane</location>
        <topology evidence="1">Multi-pass membrane protein</topology>
    </subcellularLocation>
</comment>
<dbReference type="GO" id="GO:0008076">
    <property type="term" value="C:voltage-gated potassium channel complex"/>
    <property type="evidence" value="ECO:0007669"/>
    <property type="project" value="UniProtKB-ARBA"/>
</dbReference>
<evidence type="ECO:0000256" key="1">
    <source>
        <dbReference type="ARBA" id="ARBA00004651"/>
    </source>
</evidence>
<evidence type="ECO:0000256" key="2">
    <source>
        <dbReference type="ARBA" id="ARBA00022448"/>
    </source>
</evidence>
<dbReference type="InterPro" id="IPR036444">
    <property type="entry name" value="PLipase_A2_dom_sf"/>
</dbReference>
<keyword evidence="11" id="KW-1133">Transmembrane helix</keyword>
<dbReference type="PANTHER" id="PTHR47735:SF11">
    <property type="entry name" value="POTASSIUM VOLTAGE-GATED CHANNEL SUBFAMILY KQT MEMBER 3"/>
    <property type="match status" value="1"/>
</dbReference>
<keyword evidence="13" id="KW-0472">Membrane</keyword>
<keyword evidence="4" id="KW-0633">Potassium transport</keyword>
<feature type="region of interest" description="Disordered" evidence="19">
    <location>
        <begin position="1167"/>
        <end position="1254"/>
    </location>
</feature>
<keyword evidence="2" id="KW-0813">Transport</keyword>
<evidence type="ECO:0000256" key="7">
    <source>
        <dbReference type="ARBA" id="ARBA00022826"/>
    </source>
</evidence>
<feature type="compositionally biased region" description="Acidic residues" evidence="19">
    <location>
        <begin position="1238"/>
        <end position="1247"/>
    </location>
</feature>
<reference evidence="22" key="1">
    <citation type="journal article" date="2004" name="Nature">
        <title>Genome duplication in the teleost fish Tetraodon nigroviridis reveals the early vertebrate proto-karyotype.</title>
        <authorList>
            <person name="Jaillon O."/>
            <person name="Aury J.-M."/>
            <person name="Brunet F."/>
            <person name="Petit J.-L."/>
            <person name="Stange-Thomann N."/>
            <person name="Mauceli E."/>
            <person name="Bouneau L."/>
            <person name="Fischer C."/>
            <person name="Ozouf-Costaz C."/>
            <person name="Bernot A."/>
            <person name="Nicaud S."/>
            <person name="Jaffe D."/>
            <person name="Fisher S."/>
            <person name="Lutfalla G."/>
            <person name="Dossat C."/>
            <person name="Segurens B."/>
            <person name="Dasilva C."/>
            <person name="Salanoubat M."/>
            <person name="Levy M."/>
            <person name="Boudet N."/>
            <person name="Castellano S."/>
            <person name="Anthouard V."/>
            <person name="Jubin C."/>
            <person name="Castelli V."/>
            <person name="Katinka M."/>
            <person name="Vacherie B."/>
            <person name="Biemont C."/>
            <person name="Skalli Z."/>
            <person name="Cattolico L."/>
            <person name="Poulain J."/>
            <person name="De Berardinis V."/>
            <person name="Cruaud C."/>
            <person name="Duprat S."/>
            <person name="Brottier P."/>
            <person name="Coutanceau J.-P."/>
            <person name="Gouzy J."/>
            <person name="Parra G."/>
            <person name="Lardier G."/>
            <person name="Chapple C."/>
            <person name="McKernan K.J."/>
            <person name="McEwan P."/>
            <person name="Bosak S."/>
            <person name="Kellis M."/>
            <person name="Volff J.-N."/>
            <person name="Guigo R."/>
            <person name="Zody M.C."/>
            <person name="Mesirov J."/>
            <person name="Lindblad-Toh K."/>
            <person name="Birren B."/>
            <person name="Nusbaum C."/>
            <person name="Kahn D."/>
            <person name="Robinson-Rechavi M."/>
            <person name="Laudet V."/>
            <person name="Schachter V."/>
            <person name="Quetier F."/>
            <person name="Saurin W."/>
            <person name="Scarpelli C."/>
            <person name="Wincker P."/>
            <person name="Lander E.S."/>
            <person name="Weissenbach J."/>
            <person name="Roest Crollius H."/>
        </authorList>
    </citation>
    <scope>NUCLEOTIDE SEQUENCE [LARGE SCALE GENOMIC DNA]</scope>
</reference>
<dbReference type="Pfam" id="PF11956">
    <property type="entry name" value="KCNQC3-Ank-G_bd"/>
    <property type="match status" value="1"/>
</dbReference>
<sequence length="1254" mass="134123">VSPRPGPAGPGGEQSQEADGETGGNLRHLHLRGGVCSEDLGGRMSLPLQRLEGEAAVRPQSRSACWTSSCSSPLCPWSPCATKATCWPRSLRSLRFLQILRMLRMDRRGGTWKLLGSAIYAHSKELITAWYIGFLSLILASFLVYLVEKDDVSVDASDPESPTAQPRTQDFDTYADALCQKLRLLERVRLPNARPPPAVAPAGRRPTGSSDGAEESPSKPAGFSNRERLRTAFRMRAYTLRQSSEDPAAPTEAAVEERGFPPDILLEEMIPTLKLVIRAVRSGAPSWFLTAESPFTHGTFWAKVPQPSCPQSSCRNICSGLYSQSSFLELLTAHRSSNVNQSQQGSVKVPPEFSQSFPRVPSEFLQGSPRVPPQSPQSSPRVFPEFPQSSSKVLPEFPHSPPLFVLQDPAVPPQQEAFQGDLEAVRREGRDRAVLGGTPGHAVQDQVPADQVGSTPGHRCDHASSVSHLSPPPRIDMILAPGPPLTPKQKKSQKPPFACPSSQSPRCAPPTMPPAPHLWAAHLSALLSSRHESFLPKAASLPDAEDQSMMGRFVRVERQVRPPQPRPPCAPPSAFTSTWLPWKPAAVCVQVEDMEKKLDFLVDMHIQHTEHLQVDSVGTAHMTLEACHPTGNGEIRRVFLNYAEGFPHMAYQVPVGGASRTREGQRLPAAVPTYTERPTVLPISSLQDQAGGVARTTGGRGADTPLSMLSVNHEELERSPSGFSISGERDGEDGGGPSAGATVRTRARPTHLAEGETDTDTDPFTPSGGPLPLSSTGEGFEFSAESVDPAAIDLTALVNTLMNSSQPDFTAILLDVMGNSTSYVHELFKSASILSVSQRNQSTCTIHLCDGREDGAGAAAHRPDVASPRQPSGFRRRPQKQRQRQRTHWPLTRQPRPEEARDPTPGPQAGTKESTVQQPGTFRGAEEARTALTGRAAPPAGLETTATQLTSAATGHQATASAGRTTLASMLLRKPASCGGSVFCSDPNLDHMTDTPPPETPADALDRWGQVGAPASAAGSDSLSVCVCSCIVTHTGCAIRNAAPCRQMPPPLLDHYNCSALLASCDEAERCQQSFCRCDQAAIECLSHASYDSALRGLAASSCLATHLSDGGSDLLLNEPLSEATPSPHLTAGKAGPLLAIGPALCFNVLTANSFSEVDHMMSRLNDSDVTPSLAPPPPSAETANQAALTSTEGGSLSSQSETSKLTTPSVLRESPEGATGEPRQLTTMRATPPKEAEEGEDKEEELGNTNKLI</sequence>
<keyword evidence="12" id="KW-0406">Ion transport</keyword>
<keyword evidence="9" id="KW-0851">Voltage-gated channel</keyword>
<dbReference type="OrthoDB" id="8879391at2759"/>
<evidence type="ECO:0000256" key="19">
    <source>
        <dbReference type="SAM" id="MobiDB-lite"/>
    </source>
</evidence>
<feature type="region of interest" description="Disordered" evidence="19">
    <location>
        <begin position="192"/>
        <end position="225"/>
    </location>
</feature>
<dbReference type="SUPFAM" id="SSF81324">
    <property type="entry name" value="Voltage-gated potassium channels"/>
    <property type="match status" value="1"/>
</dbReference>
<dbReference type="Gene3D" id="1.10.287.70">
    <property type="match status" value="1"/>
</dbReference>
<feature type="region of interest" description="Disordered" evidence="19">
    <location>
        <begin position="855"/>
        <end position="924"/>
    </location>
</feature>
<evidence type="ECO:0000256" key="14">
    <source>
        <dbReference type="ARBA" id="ARBA00023303"/>
    </source>
</evidence>
<evidence type="ECO:0000256" key="11">
    <source>
        <dbReference type="ARBA" id="ARBA00022989"/>
    </source>
</evidence>
<proteinExistence type="predicted"/>
<dbReference type="EMBL" id="CAAE01013515">
    <property type="protein sequence ID" value="CAF94891.1"/>
    <property type="molecule type" value="Genomic_DNA"/>
</dbReference>
<keyword evidence="8" id="KW-0832">Ubl conjugation</keyword>
<evidence type="ECO:0000313" key="22">
    <source>
        <dbReference type="EMBL" id="CAF94891.1"/>
    </source>
</evidence>
<dbReference type="AlphaFoldDB" id="Q4SWU1"/>